<dbReference type="Gene3D" id="3.30.310.160">
    <property type="entry name" value="YycH protein, domain 2"/>
    <property type="match status" value="1"/>
</dbReference>
<gene>
    <name evidence="2" type="ORF">FD34_GL000585</name>
</gene>
<dbReference type="Proteomes" id="UP000051085">
    <property type="component" value="Unassembled WGS sequence"/>
</dbReference>
<comment type="caution">
    <text evidence="2">The sequence shown here is derived from an EMBL/GenBank/DDBJ whole genome shotgun (WGS) entry which is preliminary data.</text>
</comment>
<dbReference type="AlphaFoldDB" id="A0A922PU49"/>
<dbReference type="Pfam" id="PF07435">
    <property type="entry name" value="YycH"/>
    <property type="match status" value="1"/>
</dbReference>
<dbReference type="InterPro" id="IPR042274">
    <property type="entry name" value="YycH/YycI_2"/>
</dbReference>
<dbReference type="GeneID" id="87977993"/>
<accession>A0A922PU49</accession>
<dbReference type="InterPro" id="IPR009996">
    <property type="entry name" value="YycH"/>
</dbReference>
<evidence type="ECO:0000313" key="2">
    <source>
        <dbReference type="EMBL" id="KRM35698.1"/>
    </source>
</evidence>
<sequence length="432" mass="49639">MIKKLKSNWLTIALTLVVLVSFILSGIIWTNPFQYERPHRENSTSSSQQFTTQSMGDVYLPTTIVRTGKDGQQNLLYSQRANLINDVQRNLCDWKLGRTSEVKTNNCDVYLSYLRNRHSLMLSYPDNVTGEVFNETFDQSIDTNRVKGINHIVIPLNGTHEIYLLRDYHYEVYRVQVNKGDFAKLPKIGRHVRPIPVDHKIIKGNAMMVYPHGFTLPKLAYQVSDQRINNLSTNLLSTNRHTSVTSHEDSDKTVYTDGTNRHLIYDHTNGTVDYENDIGNSNVVATGQLYAHFYNILVKTGMPLDNIRFDQAKDHNRTFIYRTYVEGFPIINTDGYGGAKLQASQSGVERYWMSLYTVQVPLPLSGDQDVKLPSTTSVLNELHASNQFKDITDLRVGYLWKGNSQDSKVVKLVPTYFVKYHHRWVDYTELLK</sequence>
<reference evidence="2 3" key="1">
    <citation type="journal article" date="2015" name="Genome Announc.">
        <title>Expanding the biotechnology potential of lactobacilli through comparative genomics of 213 strains and associated genera.</title>
        <authorList>
            <person name="Sun Z."/>
            <person name="Harris H.M."/>
            <person name="McCann A."/>
            <person name="Guo C."/>
            <person name="Argimon S."/>
            <person name="Zhang W."/>
            <person name="Yang X."/>
            <person name="Jeffery I.B."/>
            <person name="Cooney J.C."/>
            <person name="Kagawa T.F."/>
            <person name="Liu W."/>
            <person name="Song Y."/>
            <person name="Salvetti E."/>
            <person name="Wrobel A."/>
            <person name="Rasinkangas P."/>
            <person name="Parkhill J."/>
            <person name="Rea M.C."/>
            <person name="O'Sullivan O."/>
            <person name="Ritari J."/>
            <person name="Douillard F.P."/>
            <person name="Paul Ross R."/>
            <person name="Yang R."/>
            <person name="Briner A.E."/>
            <person name="Felis G.E."/>
            <person name="de Vos W.M."/>
            <person name="Barrangou R."/>
            <person name="Klaenhammer T.R."/>
            <person name="Caufield P.W."/>
            <person name="Cui Y."/>
            <person name="Zhang H."/>
            <person name="O'Toole P.W."/>
        </authorList>
    </citation>
    <scope>NUCLEOTIDE SEQUENCE [LARGE SCALE GENOMIC DNA]</scope>
    <source>
        <strain evidence="2 3">DSM 8475</strain>
    </source>
</reference>
<dbReference type="Gene3D" id="3.10.450.310">
    <property type="match status" value="1"/>
</dbReference>
<organism evidence="2 3">
    <name type="scientific">Limosilactobacillus pontis DSM 8475</name>
    <dbReference type="NCBI Taxonomy" id="1423794"/>
    <lineage>
        <taxon>Bacteria</taxon>
        <taxon>Bacillati</taxon>
        <taxon>Bacillota</taxon>
        <taxon>Bacilli</taxon>
        <taxon>Lactobacillales</taxon>
        <taxon>Lactobacillaceae</taxon>
        <taxon>Limosilactobacillus</taxon>
    </lineage>
</organism>
<proteinExistence type="predicted"/>
<dbReference type="EMBL" id="AZGO01000060">
    <property type="protein sequence ID" value="KRM35698.1"/>
    <property type="molecule type" value="Genomic_DNA"/>
</dbReference>
<protein>
    <submittedName>
        <fullName evidence="2">YycH family protein</fullName>
    </submittedName>
</protein>
<name>A0A922PU49_9LACO</name>
<dbReference type="CDD" id="cd15787">
    <property type="entry name" value="YycH_N"/>
    <property type="match status" value="1"/>
</dbReference>
<dbReference type="RefSeq" id="WP_057807822.1">
    <property type="nucleotide sequence ID" value="NZ_AZGO01000060.1"/>
</dbReference>
<feature type="domain" description="Regulatory protein YycH" evidence="1">
    <location>
        <begin position="11"/>
        <end position="428"/>
    </location>
</feature>
<evidence type="ECO:0000313" key="3">
    <source>
        <dbReference type="Proteomes" id="UP000051085"/>
    </source>
</evidence>
<evidence type="ECO:0000259" key="1">
    <source>
        <dbReference type="Pfam" id="PF07435"/>
    </source>
</evidence>